<evidence type="ECO:0000313" key="9">
    <source>
        <dbReference type="EnsemblMetazoa" id="XP_022644132"/>
    </source>
</evidence>
<dbReference type="KEGG" id="vde:111243194"/>
<dbReference type="PANTHER" id="PTHR47421">
    <property type="entry name" value="GS HOMEOBOX 2"/>
    <property type="match status" value="1"/>
</dbReference>
<dbReference type="PRINTS" id="PR00031">
    <property type="entry name" value="HTHREPRESSR"/>
</dbReference>
<evidence type="ECO:0000259" key="8">
    <source>
        <dbReference type="PROSITE" id="PS50071"/>
    </source>
</evidence>
<evidence type="ECO:0000256" key="6">
    <source>
        <dbReference type="RuleBase" id="RU000682"/>
    </source>
</evidence>
<evidence type="ECO:0000313" key="10">
    <source>
        <dbReference type="Proteomes" id="UP000594260"/>
    </source>
</evidence>
<dbReference type="GO" id="GO:0005634">
    <property type="term" value="C:nucleus"/>
    <property type="evidence" value="ECO:0007669"/>
    <property type="project" value="UniProtKB-SubCell"/>
</dbReference>
<dbReference type="SMART" id="SM00389">
    <property type="entry name" value="HOX"/>
    <property type="match status" value="1"/>
</dbReference>
<organism evidence="9 10">
    <name type="scientific">Varroa destructor</name>
    <name type="common">Honeybee mite</name>
    <dbReference type="NCBI Taxonomy" id="109461"/>
    <lineage>
        <taxon>Eukaryota</taxon>
        <taxon>Metazoa</taxon>
        <taxon>Ecdysozoa</taxon>
        <taxon>Arthropoda</taxon>
        <taxon>Chelicerata</taxon>
        <taxon>Arachnida</taxon>
        <taxon>Acari</taxon>
        <taxon>Parasitiformes</taxon>
        <taxon>Mesostigmata</taxon>
        <taxon>Gamasina</taxon>
        <taxon>Dermanyssoidea</taxon>
        <taxon>Varroidae</taxon>
        <taxon>Varroa</taxon>
    </lineage>
</organism>
<dbReference type="GO" id="GO:1990837">
    <property type="term" value="F:sequence-specific double-stranded DNA binding"/>
    <property type="evidence" value="ECO:0007669"/>
    <property type="project" value="TreeGrafter"/>
</dbReference>
<feature type="region of interest" description="Disordered" evidence="7">
    <location>
        <begin position="128"/>
        <end position="149"/>
    </location>
</feature>
<keyword evidence="3 5" id="KW-0371">Homeobox</keyword>
<feature type="DNA-binding region" description="Homeobox" evidence="5">
    <location>
        <begin position="154"/>
        <end position="213"/>
    </location>
</feature>
<evidence type="ECO:0000256" key="1">
    <source>
        <dbReference type="ARBA" id="ARBA00004123"/>
    </source>
</evidence>
<dbReference type="RefSeq" id="XP_022644132.1">
    <property type="nucleotide sequence ID" value="XM_022788397.1"/>
</dbReference>
<evidence type="ECO:0000256" key="4">
    <source>
        <dbReference type="ARBA" id="ARBA00023242"/>
    </source>
</evidence>
<dbReference type="PRINTS" id="PR00024">
    <property type="entry name" value="HOMEOBOX"/>
</dbReference>
<dbReference type="Gene3D" id="1.10.10.60">
    <property type="entry name" value="Homeodomain-like"/>
    <property type="match status" value="1"/>
</dbReference>
<evidence type="ECO:0000256" key="7">
    <source>
        <dbReference type="SAM" id="MobiDB-lite"/>
    </source>
</evidence>
<dbReference type="PROSITE" id="PS50071">
    <property type="entry name" value="HOMEOBOX_2"/>
    <property type="match status" value="1"/>
</dbReference>
<dbReference type="Proteomes" id="UP000594260">
    <property type="component" value="Unplaced"/>
</dbReference>
<evidence type="ECO:0000256" key="3">
    <source>
        <dbReference type="ARBA" id="ARBA00023155"/>
    </source>
</evidence>
<dbReference type="PANTHER" id="PTHR47421:SF1">
    <property type="entry name" value="GS HOMEOBOX 2"/>
    <property type="match status" value="1"/>
</dbReference>
<dbReference type="InterPro" id="IPR042191">
    <property type="entry name" value="GSH1/2"/>
</dbReference>
<dbReference type="InParanoid" id="A0A7M7JBK2"/>
<name>A0A7M7JBK2_VARDE</name>
<protein>
    <recommendedName>
        <fullName evidence="8">Homeobox domain-containing protein</fullName>
    </recommendedName>
</protein>
<dbReference type="InterPro" id="IPR020479">
    <property type="entry name" value="HD_metazoa"/>
</dbReference>
<dbReference type="GO" id="GO:0000981">
    <property type="term" value="F:DNA-binding transcription factor activity, RNA polymerase II-specific"/>
    <property type="evidence" value="ECO:0007669"/>
    <property type="project" value="InterPro"/>
</dbReference>
<dbReference type="InterPro" id="IPR017970">
    <property type="entry name" value="Homeobox_CS"/>
</dbReference>
<sequence>MSSPETTEIRGSKTSASSFFMESLLSSPHQGYVSREEMGPLQGFLPWPFPQELGISPEQQLAFQAAARAALAFRLGVAPPPNIPLPPQGIAALHEIKREEAMPIGLLPRSFTDLGSVVTASVAEPRSEQQVAEPRTWVPPVGRSSPDRQHADDIKRIRTAFTGNQLLELEREFSSNMYLSRLRRIEIASRLGLSEKQVKIWFQNRRVKQKKSGKEVVCTKNHCGCCNSSSNRNSSSNSSKVKEDGAGSGVCSSSQE</sequence>
<keyword evidence="2 5" id="KW-0238">DNA-binding</keyword>
<evidence type="ECO:0000256" key="2">
    <source>
        <dbReference type="ARBA" id="ARBA00023125"/>
    </source>
</evidence>
<dbReference type="EnsemblMetazoa" id="XM_022788397">
    <property type="protein sequence ID" value="XP_022644132"/>
    <property type="gene ID" value="LOC111243194"/>
</dbReference>
<reference evidence="9" key="1">
    <citation type="submission" date="2021-01" db="UniProtKB">
        <authorList>
            <consortium name="EnsemblMetazoa"/>
        </authorList>
    </citation>
    <scope>IDENTIFICATION</scope>
</reference>
<feature type="region of interest" description="Disordered" evidence="7">
    <location>
        <begin position="228"/>
        <end position="256"/>
    </location>
</feature>
<evidence type="ECO:0000256" key="5">
    <source>
        <dbReference type="PROSITE-ProRule" id="PRU00108"/>
    </source>
</evidence>
<dbReference type="GeneID" id="111243194"/>
<dbReference type="OrthoDB" id="6159439at2759"/>
<comment type="subcellular location">
    <subcellularLocation>
        <location evidence="1 5 6">Nucleus</location>
    </subcellularLocation>
</comment>
<dbReference type="CDD" id="cd00086">
    <property type="entry name" value="homeodomain"/>
    <property type="match status" value="1"/>
</dbReference>
<dbReference type="PROSITE" id="PS00027">
    <property type="entry name" value="HOMEOBOX_1"/>
    <property type="match status" value="1"/>
</dbReference>
<keyword evidence="10" id="KW-1185">Reference proteome</keyword>
<feature type="compositionally biased region" description="Low complexity" evidence="7">
    <location>
        <begin position="228"/>
        <end position="239"/>
    </location>
</feature>
<dbReference type="SUPFAM" id="SSF46689">
    <property type="entry name" value="Homeodomain-like"/>
    <property type="match status" value="1"/>
</dbReference>
<dbReference type="AlphaFoldDB" id="A0A7M7JBK2"/>
<dbReference type="Pfam" id="PF00046">
    <property type="entry name" value="Homeodomain"/>
    <property type="match status" value="1"/>
</dbReference>
<feature type="domain" description="Homeobox" evidence="8">
    <location>
        <begin position="152"/>
        <end position="212"/>
    </location>
</feature>
<dbReference type="InterPro" id="IPR009057">
    <property type="entry name" value="Homeodomain-like_sf"/>
</dbReference>
<accession>A0A7M7JBK2</accession>
<proteinExistence type="predicted"/>
<dbReference type="InterPro" id="IPR000047">
    <property type="entry name" value="HTH_motif"/>
</dbReference>
<dbReference type="InterPro" id="IPR001356">
    <property type="entry name" value="HD"/>
</dbReference>
<keyword evidence="4 5" id="KW-0539">Nucleus</keyword>